<evidence type="ECO:0000256" key="3">
    <source>
        <dbReference type="ARBA" id="ARBA00023295"/>
    </source>
</evidence>
<protein>
    <submittedName>
        <fullName evidence="7">Glycoside hydrolase family 32 protein</fullName>
    </submittedName>
</protein>
<evidence type="ECO:0000256" key="2">
    <source>
        <dbReference type="ARBA" id="ARBA00022801"/>
    </source>
</evidence>
<dbReference type="Pfam" id="PF00251">
    <property type="entry name" value="Glyco_hydro_32N"/>
    <property type="match status" value="1"/>
</dbReference>
<dbReference type="SUPFAM" id="SSF75005">
    <property type="entry name" value="Arabinanase/levansucrase/invertase"/>
    <property type="match status" value="1"/>
</dbReference>
<evidence type="ECO:0000259" key="6">
    <source>
        <dbReference type="Pfam" id="PF08244"/>
    </source>
</evidence>
<dbReference type="CDD" id="cd18622">
    <property type="entry name" value="GH32_Inu-like"/>
    <property type="match status" value="1"/>
</dbReference>
<dbReference type="PANTHER" id="PTHR42800:SF1">
    <property type="entry name" value="EXOINULINASE INUD (AFU_ORTHOLOGUE AFUA_5G00480)"/>
    <property type="match status" value="1"/>
</dbReference>
<dbReference type="RefSeq" id="WP_249285201.1">
    <property type="nucleotide sequence ID" value="NZ_JACRSO010000003.1"/>
</dbReference>
<dbReference type="GO" id="GO:0005737">
    <property type="term" value="C:cytoplasm"/>
    <property type="evidence" value="ECO:0007669"/>
    <property type="project" value="TreeGrafter"/>
</dbReference>
<evidence type="ECO:0000256" key="1">
    <source>
        <dbReference type="ARBA" id="ARBA00009902"/>
    </source>
</evidence>
<keyword evidence="2 4" id="KW-0378">Hydrolase</keyword>
<dbReference type="SMART" id="SM00640">
    <property type="entry name" value="Glyco_32"/>
    <property type="match status" value="1"/>
</dbReference>
<comment type="similarity">
    <text evidence="1 4">Belongs to the glycosyl hydrolase 32 family.</text>
</comment>
<dbReference type="GO" id="GO:0004575">
    <property type="term" value="F:sucrose alpha-glucosidase activity"/>
    <property type="evidence" value="ECO:0007669"/>
    <property type="project" value="TreeGrafter"/>
</dbReference>
<dbReference type="Proteomes" id="UP000654279">
    <property type="component" value="Unassembled WGS sequence"/>
</dbReference>
<dbReference type="AlphaFoldDB" id="A0A926CZ17"/>
<dbReference type="InterPro" id="IPR023296">
    <property type="entry name" value="Glyco_hydro_beta-prop_sf"/>
</dbReference>
<dbReference type="Gene3D" id="2.115.10.20">
    <property type="entry name" value="Glycosyl hydrolase domain, family 43"/>
    <property type="match status" value="1"/>
</dbReference>
<comment type="caution">
    <text evidence="7">The sequence shown here is derived from an EMBL/GenBank/DDBJ whole genome shotgun (WGS) entry which is preliminary data.</text>
</comment>
<dbReference type="InterPro" id="IPR013148">
    <property type="entry name" value="Glyco_hydro_32_N"/>
</dbReference>
<dbReference type="InterPro" id="IPR013320">
    <property type="entry name" value="ConA-like_dom_sf"/>
</dbReference>
<feature type="domain" description="Glycosyl hydrolase family 32 C-terminal" evidence="6">
    <location>
        <begin position="371"/>
        <end position="445"/>
    </location>
</feature>
<dbReference type="InterPro" id="IPR001362">
    <property type="entry name" value="Glyco_hydro_32"/>
</dbReference>
<evidence type="ECO:0000256" key="4">
    <source>
        <dbReference type="RuleBase" id="RU362110"/>
    </source>
</evidence>
<dbReference type="Gene3D" id="2.60.120.560">
    <property type="entry name" value="Exo-inulinase, domain 1"/>
    <property type="match status" value="1"/>
</dbReference>
<dbReference type="PANTHER" id="PTHR42800">
    <property type="entry name" value="EXOINULINASE INUD (AFU_ORTHOLOGUE AFUA_5G00480)"/>
    <property type="match status" value="1"/>
</dbReference>
<sequence>MATYRPKLHFTAKKGWINDPNGLVYRDGWYHLFYQHHPRSTLWGPMHWGHAISRDLLRWRHLPVALKPNDQGMAFSGSAVVDVGNTSHLGSGRDPMVLCYTQHGSVEQQGLSWSSDGIFFRPYPGNPILENPGIPDFRDPKVFRVEGETLWRMALAAGDRICFYQSENLRGWEKTGEILRPGTVPSGVLECPDVFPLTAPDGKMYWILLCSISMAPAQGGSRTLYLIGDFSEGQFVADPQLQASIWLDEGADCYAGVTYNQAPGGRRIMMAWQSNWAYADKTPTGPYRGTMCVPRELRLARAKGRLVLAQRPIEELKRCRGPFITFDTLPERERAVALPGECFEITLNSDTPYACRFENDSGDCLAVGLDEDGQYYIDRSRAGQVAFSPHFYPRAVCKRLTEDEDLAMRLIFDTQTVEAFFDGGRQVMSAQVFPKTPFTRVRFTGAAQGTVYQLKG</sequence>
<evidence type="ECO:0000313" key="7">
    <source>
        <dbReference type="EMBL" id="MBC8529345.1"/>
    </source>
</evidence>
<name>A0A926CZ17_9FIRM</name>
<reference evidence="7" key="1">
    <citation type="submission" date="2020-08" db="EMBL/GenBank/DDBJ databases">
        <title>Genome public.</title>
        <authorList>
            <person name="Liu C."/>
            <person name="Sun Q."/>
        </authorList>
    </citation>
    <scope>NUCLEOTIDE SEQUENCE</scope>
    <source>
        <strain evidence="7">NSJ-44</strain>
    </source>
</reference>
<dbReference type="SUPFAM" id="SSF49899">
    <property type="entry name" value="Concanavalin A-like lectins/glucanases"/>
    <property type="match status" value="1"/>
</dbReference>
<dbReference type="InterPro" id="IPR013189">
    <property type="entry name" value="Glyco_hydro_32_C"/>
</dbReference>
<dbReference type="GO" id="GO:0005987">
    <property type="term" value="P:sucrose catabolic process"/>
    <property type="evidence" value="ECO:0007669"/>
    <property type="project" value="TreeGrafter"/>
</dbReference>
<proteinExistence type="inferred from homology"/>
<dbReference type="EMBL" id="JACRSO010000003">
    <property type="protein sequence ID" value="MBC8529345.1"/>
    <property type="molecule type" value="Genomic_DNA"/>
</dbReference>
<feature type="domain" description="Glycosyl hydrolase family 32 N-terminal" evidence="5">
    <location>
        <begin position="9"/>
        <end position="307"/>
    </location>
</feature>
<gene>
    <name evidence="7" type="ORF">H8699_07885</name>
</gene>
<evidence type="ECO:0000313" key="8">
    <source>
        <dbReference type="Proteomes" id="UP000654279"/>
    </source>
</evidence>
<keyword evidence="3 4" id="KW-0326">Glycosidase</keyword>
<accession>A0A926CZ17</accession>
<organism evidence="7 8">
    <name type="scientific">Luoshenia tenuis</name>
    <dbReference type="NCBI Taxonomy" id="2763654"/>
    <lineage>
        <taxon>Bacteria</taxon>
        <taxon>Bacillati</taxon>
        <taxon>Bacillota</taxon>
        <taxon>Clostridia</taxon>
        <taxon>Christensenellales</taxon>
        <taxon>Christensenellaceae</taxon>
        <taxon>Luoshenia</taxon>
    </lineage>
</organism>
<dbReference type="Pfam" id="PF08244">
    <property type="entry name" value="Glyco_hydro_32C"/>
    <property type="match status" value="1"/>
</dbReference>
<evidence type="ECO:0000259" key="5">
    <source>
        <dbReference type="Pfam" id="PF00251"/>
    </source>
</evidence>
<keyword evidence="8" id="KW-1185">Reference proteome</keyword>